<dbReference type="Gene3D" id="2.60.40.10">
    <property type="entry name" value="Immunoglobulins"/>
    <property type="match status" value="1"/>
</dbReference>
<dbReference type="InterPro" id="IPR036179">
    <property type="entry name" value="Ig-like_dom_sf"/>
</dbReference>
<name>A0AAV2RW24_MEGNR</name>
<dbReference type="InterPro" id="IPR013783">
    <property type="entry name" value="Ig-like_fold"/>
</dbReference>
<evidence type="ECO:0000313" key="3">
    <source>
        <dbReference type="EMBL" id="CAL4140937.1"/>
    </source>
</evidence>
<feature type="domain" description="Kazal-like" evidence="2">
    <location>
        <begin position="155"/>
        <end position="193"/>
    </location>
</feature>
<proteinExistence type="predicted"/>
<reference evidence="3 4" key="1">
    <citation type="submission" date="2024-05" db="EMBL/GenBank/DDBJ databases">
        <authorList>
            <person name="Wallberg A."/>
        </authorList>
    </citation>
    <scope>NUCLEOTIDE SEQUENCE [LARGE SCALE GENOMIC DNA]</scope>
</reference>
<accession>A0AAV2RW24</accession>
<dbReference type="AlphaFoldDB" id="A0AAV2RW24"/>
<evidence type="ECO:0008006" key="5">
    <source>
        <dbReference type="Google" id="ProtNLM"/>
    </source>
</evidence>
<dbReference type="InterPro" id="IPR036058">
    <property type="entry name" value="Kazal_dom_sf"/>
</dbReference>
<comment type="caution">
    <text evidence="3">The sequence shown here is derived from an EMBL/GenBank/DDBJ whole genome shotgun (WGS) entry which is preliminary data.</text>
</comment>
<dbReference type="InterPro" id="IPR002350">
    <property type="entry name" value="Kazal_dom"/>
</dbReference>
<gene>
    <name evidence="3" type="ORF">MNOR_LOCUS28769</name>
</gene>
<dbReference type="Proteomes" id="UP001497623">
    <property type="component" value="Unassembled WGS sequence"/>
</dbReference>
<feature type="non-terminal residue" evidence="3">
    <location>
        <position position="193"/>
    </location>
</feature>
<evidence type="ECO:0000259" key="1">
    <source>
        <dbReference type="PROSITE" id="PS50835"/>
    </source>
</evidence>
<organism evidence="3 4">
    <name type="scientific">Meganyctiphanes norvegica</name>
    <name type="common">Northern krill</name>
    <name type="synonym">Thysanopoda norvegica</name>
    <dbReference type="NCBI Taxonomy" id="48144"/>
    <lineage>
        <taxon>Eukaryota</taxon>
        <taxon>Metazoa</taxon>
        <taxon>Ecdysozoa</taxon>
        <taxon>Arthropoda</taxon>
        <taxon>Crustacea</taxon>
        <taxon>Multicrustacea</taxon>
        <taxon>Malacostraca</taxon>
        <taxon>Eumalacostraca</taxon>
        <taxon>Eucarida</taxon>
        <taxon>Euphausiacea</taxon>
        <taxon>Euphausiidae</taxon>
        <taxon>Meganyctiphanes</taxon>
    </lineage>
</organism>
<feature type="domain" description="Ig-like" evidence="1">
    <location>
        <begin position="55"/>
        <end position="150"/>
    </location>
</feature>
<protein>
    <recommendedName>
        <fullName evidence="5">Ig-like domain-containing protein</fullName>
    </recommendedName>
</protein>
<evidence type="ECO:0000259" key="2">
    <source>
        <dbReference type="PROSITE" id="PS51465"/>
    </source>
</evidence>
<keyword evidence="4" id="KW-1185">Reference proteome</keyword>
<dbReference type="Gene3D" id="3.30.60.30">
    <property type="match status" value="1"/>
</dbReference>
<evidence type="ECO:0000313" key="4">
    <source>
        <dbReference type="Proteomes" id="UP001497623"/>
    </source>
</evidence>
<sequence length="193" mass="22390">KNPLWWPTLPGKWFNNSYCLLLLSYYSNHLSHPNQPYITYPCSISHRTLCEDQGPLLFNSNDAYVNMNEKIEIKCGIRGDYFYCVWEKDTNIFRTEDVYKGMYSGMSRPDKTTNNQCGIVLNRTTLEDNGIWTCKVYTQWKVLEGSKKVTLTVNGITIPPCYYECGIDHDWICGTDNKTYQNPCMLKIAACQK</sequence>
<dbReference type="Pfam" id="PF00050">
    <property type="entry name" value="Kazal_1"/>
    <property type="match status" value="1"/>
</dbReference>
<dbReference type="PROSITE" id="PS50835">
    <property type="entry name" value="IG_LIKE"/>
    <property type="match status" value="1"/>
</dbReference>
<dbReference type="SUPFAM" id="SSF100895">
    <property type="entry name" value="Kazal-type serine protease inhibitors"/>
    <property type="match status" value="1"/>
</dbReference>
<dbReference type="PROSITE" id="PS51465">
    <property type="entry name" value="KAZAL_2"/>
    <property type="match status" value="1"/>
</dbReference>
<dbReference type="InterPro" id="IPR007110">
    <property type="entry name" value="Ig-like_dom"/>
</dbReference>
<dbReference type="EMBL" id="CAXKWB010032322">
    <property type="protein sequence ID" value="CAL4140937.1"/>
    <property type="molecule type" value="Genomic_DNA"/>
</dbReference>
<feature type="non-terminal residue" evidence="3">
    <location>
        <position position="1"/>
    </location>
</feature>
<dbReference type="CDD" id="cd00104">
    <property type="entry name" value="KAZAL_FS"/>
    <property type="match status" value="1"/>
</dbReference>
<dbReference type="SUPFAM" id="SSF48726">
    <property type="entry name" value="Immunoglobulin"/>
    <property type="match status" value="1"/>
</dbReference>